<feature type="compositionally biased region" description="Basic and acidic residues" evidence="1">
    <location>
        <begin position="11"/>
        <end position="26"/>
    </location>
</feature>
<protein>
    <submittedName>
        <fullName evidence="2">Uncharacterized protein</fullName>
    </submittedName>
</protein>
<organism evidence="2 3">
    <name type="scientific">Streptomyces olindensis</name>
    <dbReference type="NCBI Taxonomy" id="358823"/>
    <lineage>
        <taxon>Bacteria</taxon>
        <taxon>Bacillati</taxon>
        <taxon>Actinomycetota</taxon>
        <taxon>Actinomycetes</taxon>
        <taxon>Kitasatosporales</taxon>
        <taxon>Streptomycetaceae</taxon>
        <taxon>Streptomyces</taxon>
    </lineage>
</organism>
<sequence>MAQPIPGGDNGDVKIHASATRADDQRNDPKVCDFYLAAFNFDPGEKVNWTILRRQLRPQEGYSGNVVVFAHLTGVR</sequence>
<evidence type="ECO:0000256" key="1">
    <source>
        <dbReference type="SAM" id="MobiDB-lite"/>
    </source>
</evidence>
<gene>
    <name evidence="2" type="ORF">ABZ568_05990</name>
</gene>
<feature type="region of interest" description="Disordered" evidence="1">
    <location>
        <begin position="1"/>
        <end position="26"/>
    </location>
</feature>
<name>A0ABV2XPX0_9ACTN</name>
<dbReference type="Proteomes" id="UP001550603">
    <property type="component" value="Unassembled WGS sequence"/>
</dbReference>
<proteinExistence type="predicted"/>
<accession>A0ABV2XPX0</accession>
<reference evidence="2 3" key="1">
    <citation type="submission" date="2024-06" db="EMBL/GenBank/DDBJ databases">
        <title>The Natural Products Discovery Center: Release of the First 8490 Sequenced Strains for Exploring Actinobacteria Biosynthetic Diversity.</title>
        <authorList>
            <person name="Kalkreuter E."/>
            <person name="Kautsar S.A."/>
            <person name="Yang D."/>
            <person name="Bader C.D."/>
            <person name="Teijaro C.N."/>
            <person name="Fluegel L."/>
            <person name="Davis C.M."/>
            <person name="Simpson J.R."/>
            <person name="Lauterbach L."/>
            <person name="Steele A.D."/>
            <person name="Gui C."/>
            <person name="Meng S."/>
            <person name="Li G."/>
            <person name="Viehrig K."/>
            <person name="Ye F."/>
            <person name="Su P."/>
            <person name="Kiefer A.F."/>
            <person name="Nichols A."/>
            <person name="Cepeda A.J."/>
            <person name="Yan W."/>
            <person name="Fan B."/>
            <person name="Jiang Y."/>
            <person name="Adhikari A."/>
            <person name="Zheng C.-J."/>
            <person name="Schuster L."/>
            <person name="Cowan T.M."/>
            <person name="Smanski M.J."/>
            <person name="Chevrette M.G."/>
            <person name="De Carvalho L.P.S."/>
            <person name="Shen B."/>
        </authorList>
    </citation>
    <scope>NUCLEOTIDE SEQUENCE [LARGE SCALE GENOMIC DNA]</scope>
    <source>
        <strain evidence="2 3">NPDC019583</strain>
    </source>
</reference>
<keyword evidence="3" id="KW-1185">Reference proteome</keyword>
<evidence type="ECO:0000313" key="3">
    <source>
        <dbReference type="Proteomes" id="UP001550603"/>
    </source>
</evidence>
<dbReference type="EMBL" id="JBEYBN010000005">
    <property type="protein sequence ID" value="MEU2265990.1"/>
    <property type="molecule type" value="Genomic_DNA"/>
</dbReference>
<dbReference type="RefSeq" id="WP_359785876.1">
    <property type="nucleotide sequence ID" value="NZ_JBEYBN010000005.1"/>
</dbReference>
<evidence type="ECO:0000313" key="2">
    <source>
        <dbReference type="EMBL" id="MEU2265990.1"/>
    </source>
</evidence>
<comment type="caution">
    <text evidence="2">The sequence shown here is derived from an EMBL/GenBank/DDBJ whole genome shotgun (WGS) entry which is preliminary data.</text>
</comment>